<dbReference type="InterPro" id="IPR013083">
    <property type="entry name" value="Znf_RING/FYVE/PHD"/>
</dbReference>
<dbReference type="GO" id="GO:0000209">
    <property type="term" value="P:protein polyubiquitination"/>
    <property type="evidence" value="ECO:0007669"/>
    <property type="project" value="TreeGrafter"/>
</dbReference>
<dbReference type="PROSITE" id="PS00518">
    <property type="entry name" value="ZF_RING_1"/>
    <property type="match status" value="1"/>
</dbReference>
<evidence type="ECO:0000313" key="10">
    <source>
        <dbReference type="Ensembl" id="ENSACOP00000018673.1"/>
    </source>
</evidence>
<keyword evidence="4" id="KW-0479">Metal-binding</keyword>
<protein>
    <recommendedName>
        <fullName evidence="2">RING-type E3 ubiquitin transferase</fullName>
        <ecNumber evidence="2">2.3.2.27</ecNumber>
    </recommendedName>
</protein>
<keyword evidence="6" id="KW-0862">Zinc</keyword>
<dbReference type="PANTHER" id="PTHR46077">
    <property type="entry name" value="E3 UBIQUITIN-PROTEIN LIGASE TOPORS"/>
    <property type="match status" value="1"/>
</dbReference>
<dbReference type="InterPro" id="IPR001841">
    <property type="entry name" value="Znf_RING"/>
</dbReference>
<proteinExistence type="predicted"/>
<dbReference type="InterPro" id="IPR018957">
    <property type="entry name" value="Znf_C3HC4_RING-type"/>
</dbReference>
<organism evidence="10 11">
    <name type="scientific">Amazona collaria</name>
    <name type="common">yellow-billed parrot</name>
    <dbReference type="NCBI Taxonomy" id="241587"/>
    <lineage>
        <taxon>Eukaryota</taxon>
        <taxon>Metazoa</taxon>
        <taxon>Chordata</taxon>
        <taxon>Craniata</taxon>
        <taxon>Vertebrata</taxon>
        <taxon>Euteleostomi</taxon>
        <taxon>Archelosauria</taxon>
        <taxon>Archosauria</taxon>
        <taxon>Dinosauria</taxon>
        <taxon>Saurischia</taxon>
        <taxon>Theropoda</taxon>
        <taxon>Coelurosauria</taxon>
        <taxon>Aves</taxon>
        <taxon>Neognathae</taxon>
        <taxon>Neoaves</taxon>
        <taxon>Telluraves</taxon>
        <taxon>Australaves</taxon>
        <taxon>Psittaciformes</taxon>
        <taxon>Psittacidae</taxon>
        <taxon>Amazona</taxon>
    </lineage>
</organism>
<evidence type="ECO:0000259" key="9">
    <source>
        <dbReference type="PROSITE" id="PS50089"/>
    </source>
</evidence>
<evidence type="ECO:0000256" key="2">
    <source>
        <dbReference type="ARBA" id="ARBA00012483"/>
    </source>
</evidence>
<sequence>MALEEHSAEQGSSSPAASTSRGPTAAPVDASEEQICTICLDTICDEAHISSCRHCFCFPCIQEWARRKARWEVLDSAAGGPCFYTLTNNQLCASSISVHSCGCADSHGLTAVHAECWRCEWSMRGPAAPSCFPASFQQLATMNLQKHYPIHSVKAILFCFSLSTLG</sequence>
<dbReference type="SUPFAM" id="SSF57850">
    <property type="entry name" value="RING/U-box"/>
    <property type="match status" value="1"/>
</dbReference>
<dbReference type="GO" id="GO:0006513">
    <property type="term" value="P:protein monoubiquitination"/>
    <property type="evidence" value="ECO:0007669"/>
    <property type="project" value="TreeGrafter"/>
</dbReference>
<evidence type="ECO:0000256" key="4">
    <source>
        <dbReference type="ARBA" id="ARBA00022723"/>
    </source>
</evidence>
<evidence type="ECO:0000256" key="5">
    <source>
        <dbReference type="ARBA" id="ARBA00022771"/>
    </source>
</evidence>
<dbReference type="GO" id="GO:0008270">
    <property type="term" value="F:zinc ion binding"/>
    <property type="evidence" value="ECO:0007669"/>
    <property type="project" value="UniProtKB-KW"/>
</dbReference>
<feature type="domain" description="RING-type" evidence="9">
    <location>
        <begin position="36"/>
        <end position="82"/>
    </location>
</feature>
<dbReference type="Gene3D" id="3.30.40.10">
    <property type="entry name" value="Zinc/RING finger domain, C3HC4 (zinc finger)"/>
    <property type="match status" value="1"/>
</dbReference>
<dbReference type="Ensembl" id="ENSACOT00000019341.1">
    <property type="protein sequence ID" value="ENSACOP00000018673.1"/>
    <property type="gene ID" value="ENSACOG00000012863.1"/>
</dbReference>
<dbReference type="InterPro" id="IPR017907">
    <property type="entry name" value="Znf_RING_CS"/>
</dbReference>
<dbReference type="AlphaFoldDB" id="A0A8B9G617"/>
<reference evidence="10" key="2">
    <citation type="submission" date="2025-09" db="UniProtKB">
        <authorList>
            <consortium name="Ensembl"/>
        </authorList>
    </citation>
    <scope>IDENTIFICATION</scope>
</reference>
<comment type="catalytic activity">
    <reaction evidence="1">
        <text>S-ubiquitinyl-[E2 ubiquitin-conjugating enzyme]-L-cysteine + [acceptor protein]-L-lysine = [E2 ubiquitin-conjugating enzyme]-L-cysteine + N(6)-ubiquitinyl-[acceptor protein]-L-lysine.</text>
        <dbReference type="EC" id="2.3.2.27"/>
    </reaction>
</comment>
<accession>A0A8B9G617</accession>
<dbReference type="EC" id="2.3.2.27" evidence="2"/>
<reference evidence="10" key="1">
    <citation type="submission" date="2025-08" db="UniProtKB">
        <authorList>
            <consortium name="Ensembl"/>
        </authorList>
    </citation>
    <scope>IDENTIFICATION</scope>
</reference>
<dbReference type="PANTHER" id="PTHR46077:SF5">
    <property type="entry name" value="RING-TYPE DOMAIN-CONTAINING PROTEIN"/>
    <property type="match status" value="1"/>
</dbReference>
<dbReference type="PROSITE" id="PS50089">
    <property type="entry name" value="ZF_RING_2"/>
    <property type="match status" value="1"/>
</dbReference>
<keyword evidence="11" id="KW-1185">Reference proteome</keyword>
<evidence type="ECO:0000256" key="6">
    <source>
        <dbReference type="ARBA" id="ARBA00022833"/>
    </source>
</evidence>
<evidence type="ECO:0000313" key="11">
    <source>
        <dbReference type="Proteomes" id="UP000694522"/>
    </source>
</evidence>
<name>A0A8B9G617_9PSIT</name>
<keyword evidence="3" id="KW-0808">Transferase</keyword>
<feature type="compositionally biased region" description="Polar residues" evidence="8">
    <location>
        <begin position="9"/>
        <end position="22"/>
    </location>
</feature>
<keyword evidence="5 7" id="KW-0863">Zinc-finger</keyword>
<feature type="region of interest" description="Disordered" evidence="8">
    <location>
        <begin position="1"/>
        <end position="26"/>
    </location>
</feature>
<dbReference type="Pfam" id="PF00097">
    <property type="entry name" value="zf-C3HC4"/>
    <property type="match status" value="1"/>
</dbReference>
<evidence type="ECO:0000256" key="3">
    <source>
        <dbReference type="ARBA" id="ARBA00022679"/>
    </source>
</evidence>
<evidence type="ECO:0000256" key="1">
    <source>
        <dbReference type="ARBA" id="ARBA00000900"/>
    </source>
</evidence>
<evidence type="ECO:0000256" key="8">
    <source>
        <dbReference type="SAM" id="MobiDB-lite"/>
    </source>
</evidence>
<dbReference type="GO" id="GO:0061630">
    <property type="term" value="F:ubiquitin protein ligase activity"/>
    <property type="evidence" value="ECO:0007669"/>
    <property type="project" value="UniProtKB-EC"/>
</dbReference>
<evidence type="ECO:0000256" key="7">
    <source>
        <dbReference type="PROSITE-ProRule" id="PRU00175"/>
    </source>
</evidence>
<dbReference type="Proteomes" id="UP000694522">
    <property type="component" value="Unplaced"/>
</dbReference>